<feature type="transmembrane region" description="Helical" evidence="5">
    <location>
        <begin position="104"/>
        <end position="120"/>
    </location>
</feature>
<feature type="domain" description="Sodium/calcium exchanger membrane region" evidence="6">
    <location>
        <begin position="4"/>
        <end position="144"/>
    </location>
</feature>
<feature type="transmembrane region" description="Helical" evidence="5">
    <location>
        <begin position="292"/>
        <end position="311"/>
    </location>
</feature>
<evidence type="ECO:0000256" key="3">
    <source>
        <dbReference type="ARBA" id="ARBA00022989"/>
    </source>
</evidence>
<feature type="transmembrane region" description="Helical" evidence="5">
    <location>
        <begin position="237"/>
        <end position="257"/>
    </location>
</feature>
<protein>
    <submittedName>
        <fullName evidence="7">Cation:H+ antiporter</fullName>
    </submittedName>
</protein>
<feature type="transmembrane region" description="Helical" evidence="5">
    <location>
        <begin position="73"/>
        <end position="92"/>
    </location>
</feature>
<feature type="transmembrane region" description="Helical" evidence="5">
    <location>
        <begin position="202"/>
        <end position="225"/>
    </location>
</feature>
<evidence type="ECO:0000256" key="5">
    <source>
        <dbReference type="SAM" id="Phobius"/>
    </source>
</evidence>
<dbReference type="GO" id="GO:0005262">
    <property type="term" value="F:calcium channel activity"/>
    <property type="evidence" value="ECO:0007669"/>
    <property type="project" value="TreeGrafter"/>
</dbReference>
<keyword evidence="3 5" id="KW-1133">Transmembrane helix</keyword>
<feature type="transmembrane region" description="Helical" evidence="5">
    <location>
        <begin position="167"/>
        <end position="196"/>
    </location>
</feature>
<comment type="subcellular location">
    <subcellularLocation>
        <location evidence="1">Membrane</location>
        <topology evidence="1">Multi-pass membrane protein</topology>
    </subcellularLocation>
</comment>
<feature type="transmembrane region" description="Helical" evidence="5">
    <location>
        <begin position="269"/>
        <end position="285"/>
    </location>
</feature>
<evidence type="ECO:0000259" key="6">
    <source>
        <dbReference type="Pfam" id="PF01699"/>
    </source>
</evidence>
<evidence type="ECO:0000313" key="8">
    <source>
        <dbReference type="Proteomes" id="UP000192360"/>
    </source>
</evidence>
<dbReference type="Proteomes" id="UP000192360">
    <property type="component" value="Unassembled WGS sequence"/>
</dbReference>
<feature type="domain" description="Sodium/calcium exchanger membrane region" evidence="6">
    <location>
        <begin position="169"/>
        <end position="311"/>
    </location>
</feature>
<dbReference type="PANTHER" id="PTHR10846:SF8">
    <property type="entry name" value="INNER MEMBRANE PROTEIN YRBG"/>
    <property type="match status" value="1"/>
</dbReference>
<feature type="transmembrane region" description="Helical" evidence="5">
    <location>
        <begin position="37"/>
        <end position="61"/>
    </location>
</feature>
<sequence>MLNLLFIILGLSFLIMGGSWLLKSAVALSLRLNIPKIVIGMTVVSFATSAPELIVSIKAALDGFPDLALGNVVGSNIANIGLVLGITVLLGAIDVKKGFYTTDWPVMMIASSLFFFFIYFDHEIQQYEGVIMLVFLFAFLVYLLRFQKPAVEDEMPEDDVLLPNYKTAMFLLLGGVALWGGSELLINGAVGLASYYGVSERVIAITVVSVGTSVPELAASIIAVIKKEKAISLGNLIGSNIFNLLAVLGITSIITPIKAVDLGLLNNDVFWMLGISFLLFPLVFFPKRMRLGRWEGLVLLFTYLLFVYFTIQ</sequence>
<gene>
    <name evidence="7" type="ORF">SAMN05660703_2056</name>
</gene>
<dbReference type="RefSeq" id="WP_084061401.1">
    <property type="nucleotide sequence ID" value="NZ_FWXO01000003.1"/>
</dbReference>
<evidence type="ECO:0000256" key="2">
    <source>
        <dbReference type="ARBA" id="ARBA00022692"/>
    </source>
</evidence>
<name>A0A1W2AMS8_9FLAO</name>
<feature type="transmembrane region" description="Helical" evidence="5">
    <location>
        <begin position="126"/>
        <end position="146"/>
    </location>
</feature>
<dbReference type="Pfam" id="PF01699">
    <property type="entry name" value="Na_Ca_ex"/>
    <property type="match status" value="2"/>
</dbReference>
<dbReference type="GO" id="GO:0006874">
    <property type="term" value="P:intracellular calcium ion homeostasis"/>
    <property type="evidence" value="ECO:0007669"/>
    <property type="project" value="TreeGrafter"/>
</dbReference>
<feature type="transmembrane region" description="Helical" evidence="5">
    <location>
        <begin position="6"/>
        <end position="30"/>
    </location>
</feature>
<dbReference type="PANTHER" id="PTHR10846">
    <property type="entry name" value="SODIUM/POTASSIUM/CALCIUM EXCHANGER"/>
    <property type="match status" value="1"/>
</dbReference>
<dbReference type="InterPro" id="IPR004481">
    <property type="entry name" value="K/Na/Ca-exchanger"/>
</dbReference>
<dbReference type="OrthoDB" id="9794225at2"/>
<evidence type="ECO:0000256" key="1">
    <source>
        <dbReference type="ARBA" id="ARBA00004141"/>
    </source>
</evidence>
<keyword evidence="4 5" id="KW-0472">Membrane</keyword>
<dbReference type="Gene3D" id="1.20.1420.30">
    <property type="entry name" value="NCX, central ion-binding region"/>
    <property type="match status" value="2"/>
</dbReference>
<keyword evidence="2 5" id="KW-0812">Transmembrane</keyword>
<organism evidence="7 8">
    <name type="scientific">Cellulophaga tyrosinoxydans</name>
    <dbReference type="NCBI Taxonomy" id="504486"/>
    <lineage>
        <taxon>Bacteria</taxon>
        <taxon>Pseudomonadati</taxon>
        <taxon>Bacteroidota</taxon>
        <taxon>Flavobacteriia</taxon>
        <taxon>Flavobacteriales</taxon>
        <taxon>Flavobacteriaceae</taxon>
        <taxon>Cellulophaga</taxon>
    </lineage>
</organism>
<keyword evidence="8" id="KW-1185">Reference proteome</keyword>
<evidence type="ECO:0000256" key="4">
    <source>
        <dbReference type="ARBA" id="ARBA00023136"/>
    </source>
</evidence>
<evidence type="ECO:0000313" key="7">
    <source>
        <dbReference type="EMBL" id="SMC61904.1"/>
    </source>
</evidence>
<dbReference type="EMBL" id="FWXO01000003">
    <property type="protein sequence ID" value="SMC61904.1"/>
    <property type="molecule type" value="Genomic_DNA"/>
</dbReference>
<dbReference type="NCBIfam" id="TIGR00367">
    <property type="entry name" value="calcium/sodium antiporter"/>
    <property type="match status" value="1"/>
</dbReference>
<proteinExistence type="predicted"/>
<reference evidence="7 8" key="1">
    <citation type="submission" date="2017-04" db="EMBL/GenBank/DDBJ databases">
        <authorList>
            <person name="Afonso C.L."/>
            <person name="Miller P.J."/>
            <person name="Scott M.A."/>
            <person name="Spackman E."/>
            <person name="Goraichik I."/>
            <person name="Dimitrov K.M."/>
            <person name="Suarez D.L."/>
            <person name="Swayne D.E."/>
        </authorList>
    </citation>
    <scope>NUCLEOTIDE SEQUENCE [LARGE SCALE GENOMIC DNA]</scope>
    <source>
        <strain evidence="7 8">DSM 21164</strain>
    </source>
</reference>
<dbReference type="AlphaFoldDB" id="A0A1W2AMS8"/>
<dbReference type="InterPro" id="IPR044880">
    <property type="entry name" value="NCX_ion-bd_dom_sf"/>
</dbReference>
<dbReference type="GO" id="GO:0008273">
    <property type="term" value="F:calcium, potassium:sodium antiporter activity"/>
    <property type="evidence" value="ECO:0007669"/>
    <property type="project" value="TreeGrafter"/>
</dbReference>
<dbReference type="GO" id="GO:0005886">
    <property type="term" value="C:plasma membrane"/>
    <property type="evidence" value="ECO:0007669"/>
    <property type="project" value="TreeGrafter"/>
</dbReference>
<accession>A0A1W2AMS8</accession>
<dbReference type="InterPro" id="IPR004837">
    <property type="entry name" value="NaCa_Exmemb"/>
</dbReference>